<evidence type="ECO:0000313" key="2">
    <source>
        <dbReference type="Proteomes" id="UP000326396"/>
    </source>
</evidence>
<reference evidence="1 2" key="1">
    <citation type="submission" date="2019-05" db="EMBL/GenBank/DDBJ databases">
        <title>Mikania micrantha, genome provides insights into the molecular mechanism of rapid growth.</title>
        <authorList>
            <person name="Liu B."/>
        </authorList>
    </citation>
    <scope>NUCLEOTIDE SEQUENCE [LARGE SCALE GENOMIC DNA]</scope>
    <source>
        <strain evidence="1">NLD-2019</strain>
        <tissue evidence="1">Leaf</tissue>
    </source>
</reference>
<keyword evidence="2" id="KW-1185">Reference proteome</keyword>
<dbReference type="EMBL" id="SZYD01000014">
    <property type="protein sequence ID" value="KAD4179874.1"/>
    <property type="molecule type" value="Genomic_DNA"/>
</dbReference>
<proteinExistence type="predicted"/>
<dbReference type="AlphaFoldDB" id="A0A5N6N150"/>
<sequence length="153" mass="17590">MYTKNHTVNGSNRDDSNDVEGIVREIMLSNDYIVNQLVDNMENLVLYRDELKSKMNELSENGTKSQPIPKKDRIANLLGLSQPSEDYINRPHGIRTKGCGSKKRFKSIQEQVVSKSQRKLRCCHVCGSVDHDRRAYVDMFYVDMLVLICVGMY</sequence>
<evidence type="ECO:0000313" key="1">
    <source>
        <dbReference type="EMBL" id="KAD4179874.1"/>
    </source>
</evidence>
<comment type="caution">
    <text evidence="1">The sequence shown here is derived from an EMBL/GenBank/DDBJ whole genome shotgun (WGS) entry which is preliminary data.</text>
</comment>
<dbReference type="Proteomes" id="UP000326396">
    <property type="component" value="Linkage Group LG4"/>
</dbReference>
<accession>A0A5N6N150</accession>
<organism evidence="1 2">
    <name type="scientific">Mikania micrantha</name>
    <name type="common">bitter vine</name>
    <dbReference type="NCBI Taxonomy" id="192012"/>
    <lineage>
        <taxon>Eukaryota</taxon>
        <taxon>Viridiplantae</taxon>
        <taxon>Streptophyta</taxon>
        <taxon>Embryophyta</taxon>
        <taxon>Tracheophyta</taxon>
        <taxon>Spermatophyta</taxon>
        <taxon>Magnoliopsida</taxon>
        <taxon>eudicotyledons</taxon>
        <taxon>Gunneridae</taxon>
        <taxon>Pentapetalae</taxon>
        <taxon>asterids</taxon>
        <taxon>campanulids</taxon>
        <taxon>Asterales</taxon>
        <taxon>Asteraceae</taxon>
        <taxon>Asteroideae</taxon>
        <taxon>Heliantheae alliance</taxon>
        <taxon>Eupatorieae</taxon>
        <taxon>Mikania</taxon>
    </lineage>
</organism>
<dbReference type="OrthoDB" id="10491582at2759"/>
<name>A0A5N6N150_9ASTR</name>
<gene>
    <name evidence="1" type="ORF">E3N88_28465</name>
</gene>
<protein>
    <submittedName>
        <fullName evidence="1">Uncharacterized protein</fullName>
    </submittedName>
</protein>